<name>A0ABT4QBC7_9BACL</name>
<keyword evidence="5" id="KW-1185">Reference proteome</keyword>
<dbReference type="Pfam" id="PF00465">
    <property type="entry name" value="Fe-ADH"/>
    <property type="match status" value="1"/>
</dbReference>
<feature type="domain" description="Fe-containing alcohol dehydrogenase-like C-terminal" evidence="3">
    <location>
        <begin position="188"/>
        <end position="386"/>
    </location>
</feature>
<accession>A0ABT4QBC7</accession>
<dbReference type="Gene3D" id="1.20.1090.10">
    <property type="entry name" value="Dehydroquinate synthase-like - alpha domain"/>
    <property type="match status" value="1"/>
</dbReference>
<evidence type="ECO:0000313" key="4">
    <source>
        <dbReference type="EMBL" id="MCZ8514156.1"/>
    </source>
</evidence>
<comment type="caution">
    <text evidence="4">The sequence shown here is derived from an EMBL/GenBank/DDBJ whole genome shotgun (WGS) entry which is preliminary data.</text>
</comment>
<evidence type="ECO:0000259" key="2">
    <source>
        <dbReference type="Pfam" id="PF00465"/>
    </source>
</evidence>
<organism evidence="4 5">
    <name type="scientific">Paenibacillus gyeongsangnamensis</name>
    <dbReference type="NCBI Taxonomy" id="3388067"/>
    <lineage>
        <taxon>Bacteria</taxon>
        <taxon>Bacillati</taxon>
        <taxon>Bacillota</taxon>
        <taxon>Bacilli</taxon>
        <taxon>Bacillales</taxon>
        <taxon>Paenibacillaceae</taxon>
        <taxon>Paenibacillus</taxon>
    </lineage>
</organism>
<dbReference type="SUPFAM" id="SSF56796">
    <property type="entry name" value="Dehydroquinate synthase-like"/>
    <property type="match status" value="1"/>
</dbReference>
<dbReference type="PROSITE" id="PS00060">
    <property type="entry name" value="ADH_IRON_2"/>
    <property type="match status" value="1"/>
</dbReference>
<dbReference type="Pfam" id="PF25137">
    <property type="entry name" value="ADH_Fe_C"/>
    <property type="match status" value="1"/>
</dbReference>
<dbReference type="InterPro" id="IPR001670">
    <property type="entry name" value="ADH_Fe/GldA"/>
</dbReference>
<dbReference type="InterPro" id="IPR044731">
    <property type="entry name" value="BDH-like"/>
</dbReference>
<dbReference type="PANTHER" id="PTHR43633">
    <property type="entry name" value="ALCOHOL DEHYDROGENASE YQHD"/>
    <property type="match status" value="1"/>
</dbReference>
<dbReference type="EMBL" id="JAQAGZ010000011">
    <property type="protein sequence ID" value="MCZ8514156.1"/>
    <property type="molecule type" value="Genomic_DNA"/>
</dbReference>
<dbReference type="InterPro" id="IPR056798">
    <property type="entry name" value="ADH_Fe_C"/>
</dbReference>
<dbReference type="PANTHER" id="PTHR43633:SF1">
    <property type="entry name" value="ALCOHOL DEHYDROGENASE YQHD"/>
    <property type="match status" value="1"/>
</dbReference>
<dbReference type="PROSITE" id="PS00913">
    <property type="entry name" value="ADH_IRON_1"/>
    <property type="match status" value="1"/>
</dbReference>
<sequence length="389" mass="42765">MNTFSFHNPTKLIFGKGTLEQLQAELPKYGKKVLLVYGGGSIKRNGLYDNVIGILNALGAQIYELSGVEPNPRLSTVHRGVDLCKKEGIEVLLAVGGGSVIDCTKAIAAGAKYDGDFWDIVTRKAAAQDALPFGTILTLAATGSEMNSGSVITNWETQEKYGWGSPYTYPKFSILDPENTYTVPKDQTVYGVCDIMSHVFETYFHHTPNTPVQDGLCESVLKAVIQAAPKLVNNLKDYELRETVLYSGTMALNGMIGMGIRGDWATHNIEHAVSAVYDIPHGGGLAILFPNWMKHVLKDEENVPRFKQFAINVFGIDPAGKSDRQIGEEGIEALRSFWNSIGAPSRLADYDIDDAKLDIMADKAMVYGPFGNFKKLERNDVLEIYRLSL</sequence>
<reference evidence="4 5" key="1">
    <citation type="submission" date="2022-12" db="EMBL/GenBank/DDBJ databases">
        <title>Draft genome sequence of Paenibacillus sp. dW9.</title>
        <authorList>
            <person name="Choi E.-W."/>
            <person name="Kim D.-U."/>
        </authorList>
    </citation>
    <scope>NUCLEOTIDE SEQUENCE [LARGE SCALE GENOMIC DNA]</scope>
    <source>
        <strain evidence="5">dW9</strain>
    </source>
</reference>
<keyword evidence="1" id="KW-0560">Oxidoreductase</keyword>
<protein>
    <submittedName>
        <fullName evidence="4">Iron-containing alcohol dehydrogenase</fullName>
    </submittedName>
</protein>
<evidence type="ECO:0000256" key="1">
    <source>
        <dbReference type="ARBA" id="ARBA00023002"/>
    </source>
</evidence>
<dbReference type="RefSeq" id="WP_269882684.1">
    <property type="nucleotide sequence ID" value="NZ_JAQAGZ010000011.1"/>
</dbReference>
<dbReference type="CDD" id="cd08187">
    <property type="entry name" value="BDH"/>
    <property type="match status" value="1"/>
</dbReference>
<proteinExistence type="predicted"/>
<gene>
    <name evidence="4" type="ORF">O9H85_17330</name>
</gene>
<evidence type="ECO:0000313" key="5">
    <source>
        <dbReference type="Proteomes" id="UP001527882"/>
    </source>
</evidence>
<dbReference type="InterPro" id="IPR018211">
    <property type="entry name" value="ADH_Fe_CS"/>
</dbReference>
<dbReference type="Gene3D" id="3.40.50.1970">
    <property type="match status" value="1"/>
</dbReference>
<dbReference type="Proteomes" id="UP001527882">
    <property type="component" value="Unassembled WGS sequence"/>
</dbReference>
<feature type="domain" description="Alcohol dehydrogenase iron-type/glycerol dehydrogenase GldA" evidence="2">
    <location>
        <begin position="9"/>
        <end position="177"/>
    </location>
</feature>
<evidence type="ECO:0000259" key="3">
    <source>
        <dbReference type="Pfam" id="PF25137"/>
    </source>
</evidence>